<keyword evidence="3" id="KW-0694">RNA-binding</keyword>
<feature type="compositionally biased region" description="Basic and acidic residues" evidence="4">
    <location>
        <begin position="297"/>
        <end position="317"/>
    </location>
</feature>
<dbReference type="PROSITE" id="PS50102">
    <property type="entry name" value="RRM"/>
    <property type="match status" value="1"/>
</dbReference>
<dbReference type="Gramene" id="TraesCS2D03G0484000.3">
    <property type="protein sequence ID" value="TraesCS2D03G0484000.3.CDS"/>
    <property type="gene ID" value="TraesCS2D03G0484000"/>
</dbReference>
<dbReference type="InterPro" id="IPR051183">
    <property type="entry name" value="U1_U11-U12_snRNP_70-35kDa"/>
</dbReference>
<feature type="region of interest" description="Disordered" evidence="4">
    <location>
        <begin position="105"/>
        <end position="128"/>
    </location>
</feature>
<feature type="domain" description="RRM" evidence="6">
    <location>
        <begin position="636"/>
        <end position="714"/>
    </location>
</feature>
<keyword evidence="5" id="KW-0812">Transmembrane</keyword>
<protein>
    <recommendedName>
        <fullName evidence="6">RRM domain-containing protein</fullName>
    </recommendedName>
</protein>
<dbReference type="Pfam" id="PF00076">
    <property type="entry name" value="RRM_1"/>
    <property type="match status" value="1"/>
</dbReference>
<feature type="compositionally biased region" description="Polar residues" evidence="4">
    <location>
        <begin position="261"/>
        <end position="271"/>
    </location>
</feature>
<feature type="compositionally biased region" description="Basic and acidic residues" evidence="4">
    <location>
        <begin position="492"/>
        <end position="558"/>
    </location>
</feature>
<keyword evidence="5" id="KW-0472">Membrane</keyword>
<dbReference type="Gramene" id="TraesCS2D02G229000.9">
    <property type="protein sequence ID" value="TraesCS2D02G229000.9"/>
    <property type="gene ID" value="TraesCS2D02G229000"/>
</dbReference>
<dbReference type="SMART" id="SM00360">
    <property type="entry name" value="RRM"/>
    <property type="match status" value="1"/>
</dbReference>
<gene>
    <name evidence="7" type="primary">LOC123052551</name>
</gene>
<dbReference type="STRING" id="4565.A0A2X0SN52"/>
<feature type="compositionally biased region" description="Basic residues" evidence="4">
    <location>
        <begin position="403"/>
        <end position="423"/>
    </location>
</feature>
<keyword evidence="2" id="KW-0539">Nucleus</keyword>
<evidence type="ECO:0000256" key="3">
    <source>
        <dbReference type="PROSITE-ProRule" id="PRU00176"/>
    </source>
</evidence>
<keyword evidence="8" id="KW-1185">Reference proteome</keyword>
<organism evidence="7">
    <name type="scientific">Triticum aestivum</name>
    <name type="common">Wheat</name>
    <dbReference type="NCBI Taxonomy" id="4565"/>
    <lineage>
        <taxon>Eukaryota</taxon>
        <taxon>Viridiplantae</taxon>
        <taxon>Streptophyta</taxon>
        <taxon>Embryophyta</taxon>
        <taxon>Tracheophyta</taxon>
        <taxon>Spermatophyta</taxon>
        <taxon>Magnoliopsida</taxon>
        <taxon>Liliopsida</taxon>
        <taxon>Poales</taxon>
        <taxon>Poaceae</taxon>
        <taxon>BOP clade</taxon>
        <taxon>Pooideae</taxon>
        <taxon>Triticodae</taxon>
        <taxon>Triticeae</taxon>
        <taxon>Triticinae</taxon>
        <taxon>Triticum</taxon>
    </lineage>
</organism>
<dbReference type="ExpressionAtlas" id="A0A2X0SN52">
    <property type="expression patterns" value="baseline"/>
</dbReference>
<dbReference type="SUPFAM" id="SSF54928">
    <property type="entry name" value="RNA-binding domain, RBD"/>
    <property type="match status" value="1"/>
</dbReference>
<reference evidence="7" key="2">
    <citation type="submission" date="2018-10" db="UniProtKB">
        <authorList>
            <consortium name="EnsemblPlants"/>
        </authorList>
    </citation>
    <scope>IDENTIFICATION</scope>
</reference>
<feature type="compositionally biased region" description="Basic residues" evidence="4">
    <location>
        <begin position="431"/>
        <end position="491"/>
    </location>
</feature>
<dbReference type="InterPro" id="IPR012677">
    <property type="entry name" value="Nucleotide-bd_a/b_plait_sf"/>
</dbReference>
<feature type="compositionally biased region" description="Basic residues" evidence="4">
    <location>
        <begin position="576"/>
        <end position="618"/>
    </location>
</feature>
<evidence type="ECO:0000256" key="5">
    <source>
        <dbReference type="SAM" id="Phobius"/>
    </source>
</evidence>
<comment type="subcellular location">
    <subcellularLocation>
        <location evidence="1">Nucleus</location>
    </subcellularLocation>
</comment>
<feature type="compositionally biased region" description="Basic and acidic residues" evidence="4">
    <location>
        <begin position="338"/>
        <end position="374"/>
    </location>
</feature>
<dbReference type="Proteomes" id="UP000019116">
    <property type="component" value="Chromosome 2D"/>
</dbReference>
<feature type="compositionally biased region" description="Basic residues" evidence="4">
    <location>
        <begin position="559"/>
        <end position="569"/>
    </location>
</feature>
<feature type="compositionally biased region" description="Polar residues" evidence="4">
    <location>
        <begin position="173"/>
        <end position="185"/>
    </location>
</feature>
<name>A0A2X0SN52_WHEAT</name>
<feature type="region of interest" description="Disordered" evidence="4">
    <location>
        <begin position="217"/>
        <end position="636"/>
    </location>
</feature>
<accession>A0A2X0SN52</accession>
<feature type="compositionally biased region" description="Basic and acidic residues" evidence="4">
    <location>
        <begin position="105"/>
        <end position="121"/>
    </location>
</feature>
<dbReference type="InterPro" id="IPR035979">
    <property type="entry name" value="RBD_domain_sf"/>
</dbReference>
<evidence type="ECO:0000313" key="7">
    <source>
        <dbReference type="EnsemblPlants" id="TraesCS2D02G229000.9"/>
    </source>
</evidence>
<dbReference type="Gene3D" id="3.30.70.330">
    <property type="match status" value="1"/>
</dbReference>
<dbReference type="EnsemblPlants" id="TraesCS2D02G229000.9">
    <property type="protein sequence ID" value="TraesCS2D02G229000.9"/>
    <property type="gene ID" value="TraesCS2D02G229000"/>
</dbReference>
<dbReference type="PANTHER" id="PTHR13952:SF9">
    <property type="entry name" value="SERINE_ARGININE REPETITIVE MATRIX PROTEIN 1-LIKE"/>
    <property type="match status" value="1"/>
</dbReference>
<dbReference type="FunFam" id="3.30.70.330:FF:000535">
    <property type="entry name" value="Serine/arginine-rich splicing factor SR45a"/>
    <property type="match status" value="1"/>
</dbReference>
<dbReference type="PANTHER" id="PTHR13952">
    <property type="entry name" value="U1 SMALL NUCLEAR RIBONUCLEOPROTEIN 70 KD"/>
    <property type="match status" value="1"/>
</dbReference>
<dbReference type="GO" id="GO:0003723">
    <property type="term" value="F:RNA binding"/>
    <property type="evidence" value="ECO:0007669"/>
    <property type="project" value="UniProtKB-UniRule"/>
</dbReference>
<evidence type="ECO:0000256" key="2">
    <source>
        <dbReference type="ARBA" id="ARBA00023242"/>
    </source>
</evidence>
<evidence type="ECO:0000259" key="6">
    <source>
        <dbReference type="PROSITE" id="PS50102"/>
    </source>
</evidence>
<dbReference type="InterPro" id="IPR000504">
    <property type="entry name" value="RRM_dom"/>
</dbReference>
<dbReference type="Gramene" id="TraesRN2D0100516800.3">
    <property type="protein sequence ID" value="TraesRN2D0100516800.3"/>
    <property type="gene ID" value="TraesRN2D0100516800"/>
</dbReference>
<feature type="region of interest" description="Disordered" evidence="4">
    <location>
        <begin position="169"/>
        <end position="204"/>
    </location>
</feature>
<proteinExistence type="predicted"/>
<dbReference type="SMR" id="A0A2X0SN52"/>
<reference evidence="7" key="1">
    <citation type="submission" date="2018-08" db="EMBL/GenBank/DDBJ databases">
        <authorList>
            <person name="Rossello M."/>
        </authorList>
    </citation>
    <scope>NUCLEOTIDE SEQUENCE [LARGE SCALE GENOMIC DNA]</scope>
    <source>
        <strain evidence="7">cv. Chinese Spring</strain>
    </source>
</reference>
<evidence type="ECO:0000256" key="1">
    <source>
        <dbReference type="ARBA" id="ARBA00004123"/>
    </source>
</evidence>
<feature type="transmembrane region" description="Helical" evidence="5">
    <location>
        <begin position="737"/>
        <end position="761"/>
    </location>
</feature>
<dbReference type="AlphaFoldDB" id="A0A2X0SN52"/>
<keyword evidence="5" id="KW-1133">Transmembrane helix</keyword>
<evidence type="ECO:0000313" key="8">
    <source>
        <dbReference type="Proteomes" id="UP000019116"/>
    </source>
</evidence>
<dbReference type="GO" id="GO:0005634">
    <property type="term" value="C:nucleus"/>
    <property type="evidence" value="ECO:0007669"/>
    <property type="project" value="UniProtKB-SubCell"/>
</dbReference>
<evidence type="ECO:0000256" key="4">
    <source>
        <dbReference type="SAM" id="MobiDB-lite"/>
    </source>
</evidence>
<dbReference type="OrthoDB" id="439808at2759"/>
<sequence>MDYISPERSLDGTCGDPGPLFGDQDGCLLEHMDYHGEGITQPESPPLNDGLLVDAADQISYLSADSVPYMNDQIMCNTMKSASTSPASPLKQDEEHHVHIESDMQNDAAERKVHHNDDCEVRTTSPGYDVHQNTEVVEGVLPPELHESSGNDISNFQQETTHSDAYLGDSMLADNSSRDYQFSNSGDDDDEIPNSSAPQMGNKDNRKLHETFHNEVNGTEDDQMNGGNSNPHDEHDNENFNSAIAPSYLDGMEQEDPGTENGISTPGNQWDSPPERSAGLEKGTPSPARRVSLSVERSPHAHSSEKLDSPHHAKEGDNLADSRSPPARHWSQSPGSPENHDTNRRRAPSHELSPHARDNSPERKAQYRRGDGSPRRRSTSPGRRDGSPQRRSASPKRRDGSPRRRSASPRRRHGSPRRRSASPKRRDGSPRRRSPSPKRRHGSPRRRSPSPKRRHGSPRRRSPSPKRRHGSPRRRSPSPKRRASPKRRGSPRRRDSPTRRDSSPRRRDSPRKRDSSPRRRDSPTRRDSSPRRRDSPRKRDSSPRRRESPTRKRDSPTRKRDRSKSRSPSRKTDSSRHKREHGRSRSRSPHSRNHHRRSPRRRHSPRHRSPPARHHSPKRCWSPPANRKTGLGKPGRNLFVAGFSYATTERELEKKFAKFGRVTRVRVVRDKRTGDSRGFGFLSLEKDEDADAAIRACDETEWNGRIILVEKSKAPAWALLLIKRELAVHIAFNICNLYYTFMTFILFFLCMVIECLAGSSVHGDAWAKFRLARLCWSFLS</sequence>